<feature type="compositionally biased region" description="Acidic residues" evidence="1">
    <location>
        <begin position="108"/>
        <end position="118"/>
    </location>
</feature>
<comment type="caution">
    <text evidence="2">The sequence shown here is derived from an EMBL/GenBank/DDBJ whole genome shotgun (WGS) entry which is preliminary data.</text>
</comment>
<name>A0ABD3HYB1_9MARC</name>
<proteinExistence type="predicted"/>
<keyword evidence="3" id="KW-1185">Reference proteome</keyword>
<reference evidence="2 3" key="1">
    <citation type="submission" date="2024-09" db="EMBL/GenBank/DDBJ databases">
        <title>Chromosome-scale assembly of Riccia sorocarpa.</title>
        <authorList>
            <person name="Paukszto L."/>
        </authorList>
    </citation>
    <scope>NUCLEOTIDE SEQUENCE [LARGE SCALE GENOMIC DNA]</scope>
    <source>
        <strain evidence="2">LP-2024</strain>
        <tissue evidence="2">Aerial parts of the thallus</tissue>
    </source>
</reference>
<evidence type="ECO:0000313" key="2">
    <source>
        <dbReference type="EMBL" id="KAL3696465.1"/>
    </source>
</evidence>
<evidence type="ECO:0000313" key="3">
    <source>
        <dbReference type="Proteomes" id="UP001633002"/>
    </source>
</evidence>
<dbReference type="AlphaFoldDB" id="A0ABD3HYB1"/>
<dbReference type="EMBL" id="JBJQOH010000002">
    <property type="protein sequence ID" value="KAL3696465.1"/>
    <property type="molecule type" value="Genomic_DNA"/>
</dbReference>
<feature type="compositionally biased region" description="Basic and acidic residues" evidence="1">
    <location>
        <begin position="177"/>
        <end position="191"/>
    </location>
</feature>
<feature type="compositionally biased region" description="Polar residues" evidence="1">
    <location>
        <begin position="119"/>
        <end position="155"/>
    </location>
</feature>
<evidence type="ECO:0000256" key="1">
    <source>
        <dbReference type="SAM" id="MobiDB-lite"/>
    </source>
</evidence>
<sequence length="206" mass="23552">MRVSARICERCDAELETPEHLWWNCTDVLTRKWQVLRLVGEGERNPAPDSLLAILDYVLSAEKMGSGKLKLATAEMEAEATLYKKDLVAEWSRNHKWLVAKVARETCSEEIEVDDESDGSQSITRSRTNPRIANRQEQNSEVEQRSWVPTDSRTSSIRRKQRREEDGMFSVQVAEATGRRTVEDTEHHQEEADVPVSGYPRLPVEG</sequence>
<accession>A0ABD3HYB1</accession>
<protein>
    <submittedName>
        <fullName evidence="2">Uncharacterized protein</fullName>
    </submittedName>
</protein>
<feature type="region of interest" description="Disordered" evidence="1">
    <location>
        <begin position="108"/>
        <end position="206"/>
    </location>
</feature>
<gene>
    <name evidence="2" type="ORF">R1sor_010541</name>
</gene>
<dbReference type="Proteomes" id="UP001633002">
    <property type="component" value="Unassembled WGS sequence"/>
</dbReference>
<organism evidence="2 3">
    <name type="scientific">Riccia sorocarpa</name>
    <dbReference type="NCBI Taxonomy" id="122646"/>
    <lineage>
        <taxon>Eukaryota</taxon>
        <taxon>Viridiplantae</taxon>
        <taxon>Streptophyta</taxon>
        <taxon>Embryophyta</taxon>
        <taxon>Marchantiophyta</taxon>
        <taxon>Marchantiopsida</taxon>
        <taxon>Marchantiidae</taxon>
        <taxon>Marchantiales</taxon>
        <taxon>Ricciaceae</taxon>
        <taxon>Riccia</taxon>
    </lineage>
</organism>